<organism evidence="7 8">
    <name type="scientific">Eleusine coracana subsp. coracana</name>
    <dbReference type="NCBI Taxonomy" id="191504"/>
    <lineage>
        <taxon>Eukaryota</taxon>
        <taxon>Viridiplantae</taxon>
        <taxon>Streptophyta</taxon>
        <taxon>Embryophyta</taxon>
        <taxon>Tracheophyta</taxon>
        <taxon>Spermatophyta</taxon>
        <taxon>Magnoliopsida</taxon>
        <taxon>Liliopsida</taxon>
        <taxon>Poales</taxon>
        <taxon>Poaceae</taxon>
        <taxon>PACMAD clade</taxon>
        <taxon>Chloridoideae</taxon>
        <taxon>Cynodonteae</taxon>
        <taxon>Eleusininae</taxon>
        <taxon>Eleusine</taxon>
    </lineage>
</organism>
<evidence type="ECO:0000313" key="7">
    <source>
        <dbReference type="EMBL" id="GJN15556.1"/>
    </source>
</evidence>
<comment type="subcellular location">
    <subcellularLocation>
        <location evidence="4">Nucleus</location>
    </subcellularLocation>
</comment>
<keyword evidence="3 4" id="KW-0804">Transcription</keyword>
<dbReference type="EMBL" id="BQKI01000072">
    <property type="protein sequence ID" value="GJN15556.1"/>
    <property type="molecule type" value="Genomic_DNA"/>
</dbReference>
<evidence type="ECO:0000256" key="3">
    <source>
        <dbReference type="ARBA" id="ARBA00023163"/>
    </source>
</evidence>
<protein>
    <recommendedName>
        <fullName evidence="4">Transcription factor</fullName>
        <shortName evidence="4">bHLH transcription factor</shortName>
    </recommendedName>
    <alternativeName>
        <fullName evidence="4">Basic helix-loop-helix protein</fullName>
    </alternativeName>
</protein>
<feature type="domain" description="BHLH" evidence="6">
    <location>
        <begin position="117"/>
        <end position="166"/>
    </location>
</feature>
<keyword evidence="4" id="KW-0539">Nucleus</keyword>
<keyword evidence="8" id="KW-1185">Reference proteome</keyword>
<dbReference type="GO" id="GO:0003700">
    <property type="term" value="F:DNA-binding transcription factor activity"/>
    <property type="evidence" value="ECO:0007669"/>
    <property type="project" value="InterPro"/>
</dbReference>
<dbReference type="PANTHER" id="PTHR11514:SF129">
    <property type="entry name" value="TRANSCRIPTION FACTOR"/>
    <property type="match status" value="1"/>
</dbReference>
<reference evidence="7" key="2">
    <citation type="submission" date="2021-12" db="EMBL/GenBank/DDBJ databases">
        <title>Resequencing data analysis of finger millet.</title>
        <authorList>
            <person name="Hatakeyama M."/>
            <person name="Aluri S."/>
            <person name="Balachadran M.T."/>
            <person name="Sivarajan S.R."/>
            <person name="Poveda L."/>
            <person name="Shimizu-Inatsugi R."/>
            <person name="Schlapbach R."/>
            <person name="Sreeman S.M."/>
            <person name="Shimizu K.K."/>
        </authorList>
    </citation>
    <scope>NUCLEOTIDE SEQUENCE</scope>
</reference>
<keyword evidence="2 4" id="KW-0805">Transcription regulation</keyword>
<feature type="compositionally biased region" description="Low complexity" evidence="5">
    <location>
        <begin position="86"/>
        <end position="102"/>
    </location>
</feature>
<evidence type="ECO:0000256" key="5">
    <source>
        <dbReference type="SAM" id="MobiDB-lite"/>
    </source>
</evidence>
<dbReference type="SMART" id="SM00353">
    <property type="entry name" value="HLH"/>
    <property type="match status" value="1"/>
</dbReference>
<comment type="caution">
    <text evidence="7">The sequence shown here is derived from an EMBL/GenBank/DDBJ whole genome shotgun (WGS) entry which is preliminary data.</text>
</comment>
<evidence type="ECO:0000259" key="6">
    <source>
        <dbReference type="PROSITE" id="PS50888"/>
    </source>
</evidence>
<dbReference type="AlphaFoldDB" id="A0AAV5DZ41"/>
<feature type="compositionally biased region" description="Low complexity" evidence="5">
    <location>
        <begin position="181"/>
        <end position="192"/>
    </location>
</feature>
<gene>
    <name evidence="7" type="primary">gb02477</name>
    <name evidence="7" type="ORF">PR202_gb02477</name>
</gene>
<feature type="region of interest" description="Disordered" evidence="5">
    <location>
        <begin position="181"/>
        <end position="213"/>
    </location>
</feature>
<name>A0AAV5DZ41_ELECO</name>
<feature type="compositionally biased region" description="Acidic residues" evidence="5">
    <location>
        <begin position="204"/>
        <end position="213"/>
    </location>
</feature>
<feature type="region of interest" description="Disordered" evidence="5">
    <location>
        <begin position="1"/>
        <end position="30"/>
    </location>
</feature>
<evidence type="ECO:0000313" key="8">
    <source>
        <dbReference type="Proteomes" id="UP001054889"/>
    </source>
</evidence>
<dbReference type="GO" id="GO:0000976">
    <property type="term" value="F:transcription cis-regulatory region binding"/>
    <property type="evidence" value="ECO:0007669"/>
    <property type="project" value="TreeGrafter"/>
</dbReference>
<dbReference type="PANTHER" id="PTHR11514">
    <property type="entry name" value="MYC"/>
    <property type="match status" value="1"/>
</dbReference>
<evidence type="ECO:0000256" key="1">
    <source>
        <dbReference type="ARBA" id="ARBA00005510"/>
    </source>
</evidence>
<dbReference type="Gene3D" id="4.10.280.10">
    <property type="entry name" value="Helix-loop-helix DNA-binding domain"/>
    <property type="match status" value="1"/>
</dbReference>
<dbReference type="PROSITE" id="PS50888">
    <property type="entry name" value="BHLH"/>
    <property type="match status" value="1"/>
</dbReference>
<dbReference type="InterPro" id="IPR036638">
    <property type="entry name" value="HLH_DNA-bd_sf"/>
</dbReference>
<evidence type="ECO:0000256" key="2">
    <source>
        <dbReference type="ARBA" id="ARBA00023015"/>
    </source>
</evidence>
<proteinExistence type="inferred from homology"/>
<feature type="compositionally biased region" description="Low complexity" evidence="5">
    <location>
        <begin position="1"/>
        <end position="15"/>
    </location>
</feature>
<dbReference type="InterPro" id="IPR011598">
    <property type="entry name" value="bHLH_dom"/>
</dbReference>
<sequence>MDEPAAGRARPTSSSSGGGPPSSPASFFSGTADNTVLEFLTSEVPEQWLLDDDDYHPPAAGHYTAGAAAWGGADYAGGCSGLSLNEKSNNNNNPPPEAAATTPRRRGRRPLPRCDGGPVVSHVEAERQRRDKLHRRFCDLRAAVPTVSRMDKASLLADATAYITELRARVEQLEIEAAAAAKKTQQAPGPAASDRRRSSSFGLQEEEEEEEERLEVRMVVGSDEASLRFTTTASSREHAPARLMGALRALDLHVQHASVCRLGAVTVQDAVVDVPAALRDEQSLRASLLRKLHDEEI</sequence>
<accession>A0AAV5DZ41</accession>
<dbReference type="GO" id="GO:0005634">
    <property type="term" value="C:nucleus"/>
    <property type="evidence" value="ECO:0007669"/>
    <property type="project" value="UniProtKB-SubCell"/>
</dbReference>
<evidence type="ECO:0000256" key="4">
    <source>
        <dbReference type="RuleBase" id="RU369104"/>
    </source>
</evidence>
<reference evidence="7" key="1">
    <citation type="journal article" date="2018" name="DNA Res.">
        <title>Multiple hybrid de novo genome assembly of finger millet, an orphan allotetraploid crop.</title>
        <authorList>
            <person name="Hatakeyama M."/>
            <person name="Aluri S."/>
            <person name="Balachadran M.T."/>
            <person name="Sivarajan S.R."/>
            <person name="Patrignani A."/>
            <person name="Gruter S."/>
            <person name="Poveda L."/>
            <person name="Shimizu-Inatsugi R."/>
            <person name="Baeten J."/>
            <person name="Francoijs K.J."/>
            <person name="Nataraja K.N."/>
            <person name="Reddy Y.A.N."/>
            <person name="Phadnis S."/>
            <person name="Ravikumar R.L."/>
            <person name="Schlapbach R."/>
            <person name="Sreeman S.M."/>
            <person name="Shimizu K.K."/>
        </authorList>
    </citation>
    <scope>NUCLEOTIDE SEQUENCE</scope>
</reference>
<comment type="similarity">
    <text evidence="1">Belongs to the bHLH protein family.</text>
</comment>
<dbReference type="Pfam" id="PF00010">
    <property type="entry name" value="HLH"/>
    <property type="match status" value="1"/>
</dbReference>
<dbReference type="SUPFAM" id="SSF47459">
    <property type="entry name" value="HLH, helix-loop-helix DNA-binding domain"/>
    <property type="match status" value="1"/>
</dbReference>
<feature type="region of interest" description="Disordered" evidence="5">
    <location>
        <begin position="86"/>
        <end position="127"/>
    </location>
</feature>
<dbReference type="Proteomes" id="UP001054889">
    <property type="component" value="Unassembled WGS sequence"/>
</dbReference>
<dbReference type="GO" id="GO:0046983">
    <property type="term" value="F:protein dimerization activity"/>
    <property type="evidence" value="ECO:0007669"/>
    <property type="project" value="InterPro"/>
</dbReference>
<dbReference type="InterPro" id="IPR045084">
    <property type="entry name" value="AIB/MYC-like"/>
</dbReference>